<evidence type="ECO:0000313" key="2">
    <source>
        <dbReference type="EMBL" id="KAK3727393.1"/>
    </source>
</evidence>
<dbReference type="Pfam" id="PF13843">
    <property type="entry name" value="DDE_Tnp_1_7"/>
    <property type="match status" value="1"/>
</dbReference>
<organism evidence="2 3">
    <name type="scientific">Elysia crispata</name>
    <name type="common">lettuce slug</name>
    <dbReference type="NCBI Taxonomy" id="231223"/>
    <lineage>
        <taxon>Eukaryota</taxon>
        <taxon>Metazoa</taxon>
        <taxon>Spiralia</taxon>
        <taxon>Lophotrochozoa</taxon>
        <taxon>Mollusca</taxon>
        <taxon>Gastropoda</taxon>
        <taxon>Heterobranchia</taxon>
        <taxon>Euthyneura</taxon>
        <taxon>Panpulmonata</taxon>
        <taxon>Sacoglossa</taxon>
        <taxon>Placobranchoidea</taxon>
        <taxon>Plakobranchidae</taxon>
        <taxon>Elysia</taxon>
    </lineage>
</organism>
<dbReference type="EMBL" id="JAWDGP010007241">
    <property type="protein sequence ID" value="KAK3727393.1"/>
    <property type="molecule type" value="Genomic_DNA"/>
</dbReference>
<keyword evidence="3" id="KW-1185">Reference proteome</keyword>
<dbReference type="Proteomes" id="UP001283361">
    <property type="component" value="Unassembled WGS sequence"/>
</dbReference>
<accession>A0AAE0XZF1</accession>
<dbReference type="InterPro" id="IPR029526">
    <property type="entry name" value="PGBD"/>
</dbReference>
<evidence type="ECO:0000259" key="1">
    <source>
        <dbReference type="Pfam" id="PF13843"/>
    </source>
</evidence>
<comment type="caution">
    <text evidence="2">The sequence shown here is derived from an EMBL/GenBank/DDBJ whole genome shotgun (WGS) entry which is preliminary data.</text>
</comment>
<protein>
    <recommendedName>
        <fullName evidence="1">PiggyBac transposable element-derived protein domain-containing protein</fullName>
    </recommendedName>
</protein>
<sequence length="517" mass="59659">MPLSDFKDMLIRQLLEASAESNQRTREVPAPVALAELLVPETHFMETVKKDRNCRVCNLGANPWVRAYPPEDEADPAFSFDETAGPKNCPPPASPPISYVYLFLTMDFLTSIVTHTNNYATNFLNNNRDNLRRHSISRKWTPTTVAEIKAFFAIIINMGLNRKPTLFSYWSKSDSQQTPWFGQVMPRLRFQLLLKFFHLTRSNLPRPGQQGYDACARFQPIIEQFNSKSRHHYTPRQNLSVDESLIGTKNRTQLIQYLPNKHHHKWGIKLWMLCESLTAYVLACFVYRGKRDRPEAGDGRGLAHRVVLTLLQMGNYLRKGYHVFIDNFFTSVALRKELYNSKTYATGTVRQNSKGLPKLIKNKLEPNESAFFRQDFLLATSYREKKTQKKPVLLLSSKSVADVTEVEIRQRGGGDGDRVVRRKPNVVLDYIKSMGGVDQSDMMLYAYLDERRVVKYWKKVAFSILNRMFVNSYILYKQNTAAENPINRYKFYVQAVEQLVEDYLGGGEALTWSCNDP</sequence>
<reference evidence="2" key="1">
    <citation type="journal article" date="2023" name="G3 (Bethesda)">
        <title>A reference genome for the long-term kleptoplast-retaining sea slug Elysia crispata morphotype clarki.</title>
        <authorList>
            <person name="Eastman K.E."/>
            <person name="Pendleton A.L."/>
            <person name="Shaikh M.A."/>
            <person name="Suttiyut T."/>
            <person name="Ogas R."/>
            <person name="Tomko P."/>
            <person name="Gavelis G."/>
            <person name="Widhalm J.R."/>
            <person name="Wisecaver J.H."/>
        </authorList>
    </citation>
    <scope>NUCLEOTIDE SEQUENCE</scope>
    <source>
        <strain evidence="2">ECLA1</strain>
    </source>
</reference>
<proteinExistence type="predicted"/>
<name>A0AAE0XZF1_9GAST</name>
<dbReference type="PANTHER" id="PTHR46599:SF3">
    <property type="entry name" value="PIGGYBAC TRANSPOSABLE ELEMENT-DERIVED PROTEIN 4"/>
    <property type="match status" value="1"/>
</dbReference>
<feature type="domain" description="PiggyBac transposable element-derived protein" evidence="1">
    <location>
        <begin position="96"/>
        <end position="473"/>
    </location>
</feature>
<evidence type="ECO:0000313" key="3">
    <source>
        <dbReference type="Proteomes" id="UP001283361"/>
    </source>
</evidence>
<gene>
    <name evidence="2" type="ORF">RRG08_038750</name>
</gene>
<dbReference type="PANTHER" id="PTHR46599">
    <property type="entry name" value="PIGGYBAC TRANSPOSABLE ELEMENT-DERIVED PROTEIN 4"/>
    <property type="match status" value="1"/>
</dbReference>
<dbReference type="AlphaFoldDB" id="A0AAE0XZF1"/>